<name>A0A343TNM5_9EURY</name>
<reference evidence="2" key="1">
    <citation type="submission" date="2017-11" db="EMBL/GenBank/DDBJ databases">
        <title>Phenotypic and genomic properties of facultatively anaerobic sulfur-reducing natronoarchaea from hypersaline soda lakes.</title>
        <authorList>
            <person name="Sorokin D.Y."/>
            <person name="Kublanov I.V."/>
            <person name="Roman P."/>
            <person name="Sinninghe Damste J.S."/>
            <person name="Golyshin P.N."/>
            <person name="Rojo D."/>
            <person name="Ciordia S."/>
            <person name="Mena M.D.C."/>
            <person name="Ferrer M."/>
            <person name="Messina E."/>
            <person name="Smedile F."/>
            <person name="La Spada G."/>
            <person name="La Cono V."/>
            <person name="Yakimov M.M."/>
        </authorList>
    </citation>
    <scope>NUCLEOTIDE SEQUENCE [LARGE SCALE GENOMIC DNA]</scope>
    <source>
        <strain evidence="2">AArc-Sl</strain>
    </source>
</reference>
<dbReference type="GeneID" id="37879457"/>
<gene>
    <name evidence="1" type="ORF">AArcSl_3090</name>
</gene>
<accession>A0A343TNM5</accession>
<dbReference type="OrthoDB" id="282026at2157"/>
<organism evidence="1 2">
    <name type="scientific">Halalkaliarchaeum desulfuricum</name>
    <dbReference type="NCBI Taxonomy" id="2055893"/>
    <lineage>
        <taxon>Archaea</taxon>
        <taxon>Methanobacteriati</taxon>
        <taxon>Methanobacteriota</taxon>
        <taxon>Stenosarchaea group</taxon>
        <taxon>Halobacteria</taxon>
        <taxon>Halobacteriales</taxon>
        <taxon>Haloferacaceae</taxon>
        <taxon>Halalkaliarchaeum</taxon>
    </lineage>
</organism>
<protein>
    <submittedName>
        <fullName evidence="1">Uncharacterized protein</fullName>
    </submittedName>
</protein>
<dbReference type="RefSeq" id="WP_119821246.1">
    <property type="nucleotide sequence ID" value="NZ_CP025066.1"/>
</dbReference>
<proteinExistence type="predicted"/>
<dbReference type="Proteomes" id="UP000263012">
    <property type="component" value="Chromosome"/>
</dbReference>
<dbReference type="EMBL" id="CP025066">
    <property type="protein sequence ID" value="AUX10697.1"/>
    <property type="molecule type" value="Genomic_DNA"/>
</dbReference>
<evidence type="ECO:0000313" key="1">
    <source>
        <dbReference type="EMBL" id="AUX10697.1"/>
    </source>
</evidence>
<sequence length="79" mass="9240">MTRYEASFEIDSKSDSYAARRILERTYDTIREESRSFRGDSDAASALLEEFETLRDAVKKPSPGRLVITYEQYDEDFDE</sequence>
<dbReference type="KEGG" id="hdf:AArcSl_3090"/>
<dbReference type="AlphaFoldDB" id="A0A343TNM5"/>
<evidence type="ECO:0000313" key="2">
    <source>
        <dbReference type="Proteomes" id="UP000263012"/>
    </source>
</evidence>
<keyword evidence="2" id="KW-1185">Reference proteome</keyword>